<evidence type="ECO:0000256" key="4">
    <source>
        <dbReference type="ARBA" id="ARBA00022475"/>
    </source>
</evidence>
<proteinExistence type="inferred from homology"/>
<evidence type="ECO:0000256" key="12">
    <source>
        <dbReference type="ARBA" id="ARBA00042244"/>
    </source>
</evidence>
<sequence>MVNKKLVAISIFAGIFISLAIFSFISFESVCIKFIYNFMQMKNNSIAFKYYKDFPVDLRCNVYFFNVTNANEIVEFGSKPRLQEIGPFVYKLYFNKTDVKFNGNDTLTFYEKRTWYFDASKSAFNDDLQITTINGPLVTALTLIQTVPNPLRYLLTRLIESIESNLFIKRTVRELMFDGYADPFAALGPLLDPSLINNHGKFGYMYPNKNASTDSLFTVFAGANISKFTLIDKLDRKAKLDLWLTDECNQINDATNGESRPSLLQHPMQQIKIYQPLICRAILMNFTSETITKDGIAAQRFVMDKNMLRNASDYPPNSCYESKIPKKSKATEKEAEVEINGNNILESLINAFTSNVNEKGKRETMQFPSGVMDFSKCYFGAPALVSLPHFLHADPYYSRTIDGLKPNEDKHEFWIDVEPITGISVDAALRFQINFHINKPSGIHKFKKVPEIVFPVFWQEIVIIWPESFASLIRTLFKALHLSPTILFSIFISIAIILLLTFVYKIVKVKRSYIHFATMTKTVSND</sequence>
<keyword evidence="5 13" id="KW-0812">Transmembrane</keyword>
<comment type="subcellular location">
    <subcellularLocation>
        <location evidence="2">Cell membrane</location>
        <topology evidence="2">Multi-pass membrane protein</topology>
    </subcellularLocation>
    <subcellularLocation>
        <location evidence="1">Membrane</location>
        <location evidence="1">Caveola</location>
        <topology evidence="1">Multi-pass membrane protein</topology>
    </subcellularLocation>
</comment>
<organism evidence="14 15">
    <name type="scientific">Leptotrombidium deliense</name>
    <dbReference type="NCBI Taxonomy" id="299467"/>
    <lineage>
        <taxon>Eukaryota</taxon>
        <taxon>Metazoa</taxon>
        <taxon>Ecdysozoa</taxon>
        <taxon>Arthropoda</taxon>
        <taxon>Chelicerata</taxon>
        <taxon>Arachnida</taxon>
        <taxon>Acari</taxon>
        <taxon>Acariformes</taxon>
        <taxon>Trombidiformes</taxon>
        <taxon>Prostigmata</taxon>
        <taxon>Anystina</taxon>
        <taxon>Parasitengona</taxon>
        <taxon>Trombiculoidea</taxon>
        <taxon>Trombiculidae</taxon>
        <taxon>Leptotrombidium</taxon>
    </lineage>
</organism>
<dbReference type="OrthoDB" id="514335at2759"/>
<dbReference type="PANTHER" id="PTHR11923:SF110">
    <property type="entry name" value="SCAVENGER RECEPTOR CLASS B MEMBER 1"/>
    <property type="match status" value="1"/>
</dbReference>
<dbReference type="Proteomes" id="UP000288716">
    <property type="component" value="Unassembled WGS sequence"/>
</dbReference>
<evidence type="ECO:0000256" key="10">
    <source>
        <dbReference type="ARBA" id="ARBA00023180"/>
    </source>
</evidence>
<dbReference type="EMBL" id="NCKV01001269">
    <property type="protein sequence ID" value="RWS28672.1"/>
    <property type="molecule type" value="Genomic_DNA"/>
</dbReference>
<keyword evidence="15" id="KW-1185">Reference proteome</keyword>
<evidence type="ECO:0000313" key="14">
    <source>
        <dbReference type="EMBL" id="RWS28672.1"/>
    </source>
</evidence>
<dbReference type="STRING" id="299467.A0A443SME9"/>
<keyword evidence="4" id="KW-1003">Cell membrane</keyword>
<dbReference type="GO" id="GO:0005901">
    <property type="term" value="C:caveola"/>
    <property type="evidence" value="ECO:0007669"/>
    <property type="project" value="UniProtKB-SubCell"/>
</dbReference>
<evidence type="ECO:0000256" key="5">
    <source>
        <dbReference type="ARBA" id="ARBA00022692"/>
    </source>
</evidence>
<evidence type="ECO:0000256" key="3">
    <source>
        <dbReference type="ARBA" id="ARBA00010532"/>
    </source>
</evidence>
<comment type="caution">
    <text evidence="14">The sequence shown here is derived from an EMBL/GenBank/DDBJ whole genome shotgun (WGS) entry which is preliminary data.</text>
</comment>
<accession>A0A443SME9</accession>
<dbReference type="PRINTS" id="PR01609">
    <property type="entry name" value="CD36FAMILY"/>
</dbReference>
<dbReference type="AlphaFoldDB" id="A0A443SME9"/>
<evidence type="ECO:0000256" key="9">
    <source>
        <dbReference type="ARBA" id="ARBA00023170"/>
    </source>
</evidence>
<protein>
    <recommendedName>
        <fullName evidence="11">Scavenger receptor class B member 1</fullName>
    </recommendedName>
    <alternativeName>
        <fullName evidence="12">SR-BI</fullName>
    </alternativeName>
</protein>
<dbReference type="InterPro" id="IPR002159">
    <property type="entry name" value="CD36_fam"/>
</dbReference>
<feature type="transmembrane region" description="Helical" evidence="13">
    <location>
        <begin position="486"/>
        <end position="507"/>
    </location>
</feature>
<keyword evidence="6 13" id="KW-1133">Transmembrane helix</keyword>
<comment type="similarity">
    <text evidence="3">Belongs to the CD36 family.</text>
</comment>
<evidence type="ECO:0000256" key="13">
    <source>
        <dbReference type="SAM" id="Phobius"/>
    </source>
</evidence>
<evidence type="ECO:0000256" key="1">
    <source>
        <dbReference type="ARBA" id="ARBA00004189"/>
    </source>
</evidence>
<evidence type="ECO:0000256" key="11">
    <source>
        <dbReference type="ARBA" id="ARBA00040821"/>
    </source>
</evidence>
<name>A0A443SME9_9ACAR</name>
<dbReference type="GO" id="GO:0005737">
    <property type="term" value="C:cytoplasm"/>
    <property type="evidence" value="ECO:0007669"/>
    <property type="project" value="TreeGrafter"/>
</dbReference>
<gene>
    <name evidence="14" type="ORF">B4U80_04761</name>
</gene>
<evidence type="ECO:0000256" key="7">
    <source>
        <dbReference type="ARBA" id="ARBA00023136"/>
    </source>
</evidence>
<reference evidence="14 15" key="1">
    <citation type="journal article" date="2018" name="Gigascience">
        <title>Genomes of trombidid mites reveal novel predicted allergens and laterally-transferred genes associated with secondary metabolism.</title>
        <authorList>
            <person name="Dong X."/>
            <person name="Chaisiri K."/>
            <person name="Xia D."/>
            <person name="Armstrong S.D."/>
            <person name="Fang Y."/>
            <person name="Donnelly M.J."/>
            <person name="Kadowaki T."/>
            <person name="McGarry J.W."/>
            <person name="Darby A.C."/>
            <person name="Makepeace B.L."/>
        </authorList>
    </citation>
    <scope>NUCLEOTIDE SEQUENCE [LARGE SCALE GENOMIC DNA]</scope>
    <source>
        <strain evidence="14">UoL-UT</strain>
    </source>
</reference>
<keyword evidence="9 14" id="KW-0675">Receptor</keyword>
<keyword evidence="7 13" id="KW-0472">Membrane</keyword>
<keyword evidence="8" id="KW-1015">Disulfide bond</keyword>
<evidence type="ECO:0000256" key="6">
    <source>
        <dbReference type="ARBA" id="ARBA00022989"/>
    </source>
</evidence>
<dbReference type="VEuPathDB" id="VectorBase:LDEU003368"/>
<keyword evidence="10" id="KW-0325">Glycoprotein</keyword>
<dbReference type="GO" id="GO:0005044">
    <property type="term" value="F:scavenger receptor activity"/>
    <property type="evidence" value="ECO:0007669"/>
    <property type="project" value="TreeGrafter"/>
</dbReference>
<evidence type="ECO:0000313" key="15">
    <source>
        <dbReference type="Proteomes" id="UP000288716"/>
    </source>
</evidence>
<dbReference type="PANTHER" id="PTHR11923">
    <property type="entry name" value="SCAVENGER RECEPTOR CLASS B TYPE-1 SR-B1"/>
    <property type="match status" value="1"/>
</dbReference>
<evidence type="ECO:0000256" key="2">
    <source>
        <dbReference type="ARBA" id="ARBA00004651"/>
    </source>
</evidence>
<feature type="transmembrane region" description="Helical" evidence="13">
    <location>
        <begin position="6"/>
        <end position="36"/>
    </location>
</feature>
<dbReference type="Pfam" id="PF01130">
    <property type="entry name" value="CD36"/>
    <property type="match status" value="1"/>
</dbReference>
<evidence type="ECO:0000256" key="8">
    <source>
        <dbReference type="ARBA" id="ARBA00023157"/>
    </source>
</evidence>